<dbReference type="EMBL" id="CAJOBB010001297">
    <property type="protein sequence ID" value="CAF3837351.1"/>
    <property type="molecule type" value="Genomic_DNA"/>
</dbReference>
<dbReference type="EMBL" id="CAJNOG010002536">
    <property type="protein sequence ID" value="CAF1509105.1"/>
    <property type="molecule type" value="Genomic_DNA"/>
</dbReference>
<comment type="caution">
    <text evidence="1">The sequence shown here is derived from an EMBL/GenBank/DDBJ whole genome shotgun (WGS) entry which is preliminary data.</text>
</comment>
<evidence type="ECO:0000313" key="3">
    <source>
        <dbReference type="EMBL" id="CAF3688076.1"/>
    </source>
</evidence>
<gene>
    <name evidence="1" type="ORF">IZO911_LOCUS35911</name>
    <name evidence="2" type="ORF">JYZ213_LOCUS43930</name>
    <name evidence="4" type="ORF">KXQ929_LOCUS19250</name>
    <name evidence="3" type="ORF">OXD698_LOCUS11397</name>
</gene>
<dbReference type="EMBL" id="CAJNOE010000795">
    <property type="protein sequence ID" value="CAF1335171.1"/>
    <property type="molecule type" value="Genomic_DNA"/>
</dbReference>
<evidence type="ECO:0000313" key="2">
    <source>
        <dbReference type="EMBL" id="CAF1509105.1"/>
    </source>
</evidence>
<proteinExistence type="predicted"/>
<evidence type="ECO:0000313" key="4">
    <source>
        <dbReference type="EMBL" id="CAF3837351.1"/>
    </source>
</evidence>
<accession>A0A815G824</accession>
<dbReference type="Proteomes" id="UP000663845">
    <property type="component" value="Unassembled WGS sequence"/>
</dbReference>
<dbReference type="EMBL" id="CAJOAZ010000636">
    <property type="protein sequence ID" value="CAF3688076.1"/>
    <property type="molecule type" value="Genomic_DNA"/>
</dbReference>
<evidence type="ECO:0008006" key="6">
    <source>
        <dbReference type="Google" id="ProtNLM"/>
    </source>
</evidence>
<name>A0A815G824_9BILA</name>
<dbReference type="Proteomes" id="UP000663844">
    <property type="component" value="Unassembled WGS sequence"/>
</dbReference>
<organism evidence="1 5">
    <name type="scientific">Adineta steineri</name>
    <dbReference type="NCBI Taxonomy" id="433720"/>
    <lineage>
        <taxon>Eukaryota</taxon>
        <taxon>Metazoa</taxon>
        <taxon>Spiralia</taxon>
        <taxon>Gnathifera</taxon>
        <taxon>Rotifera</taxon>
        <taxon>Eurotatoria</taxon>
        <taxon>Bdelloidea</taxon>
        <taxon>Adinetida</taxon>
        <taxon>Adinetidae</taxon>
        <taxon>Adineta</taxon>
    </lineage>
</organism>
<dbReference type="Proteomes" id="UP000663868">
    <property type="component" value="Unassembled WGS sequence"/>
</dbReference>
<evidence type="ECO:0000313" key="5">
    <source>
        <dbReference type="Proteomes" id="UP000663860"/>
    </source>
</evidence>
<reference evidence="1" key="1">
    <citation type="submission" date="2021-02" db="EMBL/GenBank/DDBJ databases">
        <authorList>
            <person name="Nowell W R."/>
        </authorList>
    </citation>
    <scope>NUCLEOTIDE SEQUENCE</scope>
</reference>
<dbReference type="Proteomes" id="UP000663860">
    <property type="component" value="Unassembled WGS sequence"/>
</dbReference>
<protein>
    <recommendedName>
        <fullName evidence="6">Exo-alpha-sialidase</fullName>
    </recommendedName>
</protein>
<sequence length="320" mass="36675">MIYAIGVDNDVNGSIVIHRSNDDGKTWIYNGNDDGIILFYGRFATGPTPIVIGNQVMYRAIEYWPSPSRWPTDFQAGIISCNLSKFTENGEDDDPIMNSKNWRLTPPVSFNKDWMKESYPFLLEPGFLEGNVVILPKPSSKNEIRVLNVLRFNSLPFSNLAIILELNQTTNNLTFLSVIKFPGGMTKFTIRYDPITQTYLSFVNPVVSPVDPYQRNILSLSYTKDLINLSNWNILADRLLYDDTGLTSIDSLHYTGFHYVDWQFDQLSLLSNQSSCIDWNCDGGSHIIYLIRTSYRGANSFHNSNRITYKVLKNYRRLNK</sequence>
<dbReference type="AlphaFoldDB" id="A0A815G824"/>
<evidence type="ECO:0000313" key="1">
    <source>
        <dbReference type="EMBL" id="CAF1335171.1"/>
    </source>
</evidence>